<dbReference type="Pfam" id="PF00144">
    <property type="entry name" value="Beta-lactamase"/>
    <property type="match status" value="1"/>
</dbReference>
<protein>
    <submittedName>
        <fullName evidence="5">Serine hydrolase domain-containing protein</fullName>
        <ecNumber evidence="5">3.-.-.-</ecNumber>
    </submittedName>
</protein>
<gene>
    <name evidence="5" type="ORF">ACFSR1_02625</name>
</gene>
<dbReference type="InterPro" id="IPR001466">
    <property type="entry name" value="Beta-lactam-related"/>
</dbReference>
<sequence length="425" mass="48757">MTIKRKIKKYLKIIFSTLIIVCTGFIAFILNETKDEVDANLSNIDAKLQAFYNKERMAGFAVSVFNTDSIIYSNGFGYADMAHDIPYTTNTIQYIASISKTTIGVALLKAQELGLLHIDDPINKHLPFEVINPQFPNHQITIKHLATHTSSLDYNEKVVESLYIDEAEKDKSIEEFIKNYFVNDYYGVVNFTNHEPGKNWNYSNIGAGLAAYIIEHTAKMPFSEFTHKYIFDPLQMENTNWFETASDSTKLSRYYAPEKNSTITEFKTSGVQLYPARDILTNIMDLTKYCQAILSQNHKILSDHSYELMLDPKLDTSVTNQEVDNTGLFWMIDRNQYGITYQLTGSNGGDNCINTMMWFDPVNKLGYIFIGNTGASELNKVNHIWIYRTLVSLGDHILINNPKNTFSQKVGYRWHNLYNRVRGLF</sequence>
<reference evidence="6" key="1">
    <citation type="journal article" date="2019" name="Int. J. Syst. Evol. Microbiol.">
        <title>The Global Catalogue of Microorganisms (GCM) 10K type strain sequencing project: providing services to taxonomists for standard genome sequencing and annotation.</title>
        <authorList>
            <consortium name="The Broad Institute Genomics Platform"/>
            <consortium name="The Broad Institute Genome Sequencing Center for Infectious Disease"/>
            <person name="Wu L."/>
            <person name="Ma J."/>
        </authorList>
    </citation>
    <scope>NUCLEOTIDE SEQUENCE [LARGE SCALE GENOMIC DNA]</scope>
    <source>
        <strain evidence="6">KCTC 52274</strain>
    </source>
</reference>
<dbReference type="PANTHER" id="PTHR46825:SF11">
    <property type="entry name" value="PENICILLIN-BINDING PROTEIN 4"/>
    <property type="match status" value="1"/>
</dbReference>
<feature type="domain" description="Beta-lactamase-related" evidence="4">
    <location>
        <begin position="45"/>
        <end position="376"/>
    </location>
</feature>
<dbReference type="PANTHER" id="PTHR46825">
    <property type="entry name" value="D-ALANYL-D-ALANINE-CARBOXYPEPTIDASE/ENDOPEPTIDASE AMPH"/>
    <property type="match status" value="1"/>
</dbReference>
<keyword evidence="2 3" id="KW-0472">Membrane</keyword>
<keyword evidence="3" id="KW-1133">Transmembrane helix</keyword>
<dbReference type="SUPFAM" id="SSF56601">
    <property type="entry name" value="beta-lactamase/transpeptidase-like"/>
    <property type="match status" value="1"/>
</dbReference>
<comment type="caution">
    <text evidence="5">The sequence shown here is derived from an EMBL/GenBank/DDBJ whole genome shotgun (WGS) entry which is preliminary data.</text>
</comment>
<feature type="transmembrane region" description="Helical" evidence="3">
    <location>
        <begin position="12"/>
        <end position="30"/>
    </location>
</feature>
<name>A0ABW5LDH4_9FLAO</name>
<evidence type="ECO:0000256" key="1">
    <source>
        <dbReference type="ARBA" id="ARBA00004370"/>
    </source>
</evidence>
<dbReference type="InterPro" id="IPR050491">
    <property type="entry name" value="AmpC-like"/>
</dbReference>
<accession>A0ABW5LDH4</accession>
<keyword evidence="5" id="KW-0378">Hydrolase</keyword>
<dbReference type="Proteomes" id="UP001597319">
    <property type="component" value="Unassembled WGS sequence"/>
</dbReference>
<comment type="subcellular location">
    <subcellularLocation>
        <location evidence="1">Membrane</location>
    </subcellularLocation>
</comment>
<organism evidence="5 6">
    <name type="scientific">Aquimarina rubra</name>
    <dbReference type="NCBI Taxonomy" id="1920033"/>
    <lineage>
        <taxon>Bacteria</taxon>
        <taxon>Pseudomonadati</taxon>
        <taxon>Bacteroidota</taxon>
        <taxon>Flavobacteriia</taxon>
        <taxon>Flavobacteriales</taxon>
        <taxon>Flavobacteriaceae</taxon>
        <taxon>Aquimarina</taxon>
    </lineage>
</organism>
<dbReference type="EMBL" id="JBHULE010000002">
    <property type="protein sequence ID" value="MFD2561547.1"/>
    <property type="molecule type" value="Genomic_DNA"/>
</dbReference>
<evidence type="ECO:0000313" key="5">
    <source>
        <dbReference type="EMBL" id="MFD2561547.1"/>
    </source>
</evidence>
<keyword evidence="6" id="KW-1185">Reference proteome</keyword>
<dbReference type="EC" id="3.-.-.-" evidence="5"/>
<evidence type="ECO:0000256" key="3">
    <source>
        <dbReference type="SAM" id="Phobius"/>
    </source>
</evidence>
<keyword evidence="3" id="KW-0812">Transmembrane</keyword>
<dbReference type="Gene3D" id="3.40.710.10">
    <property type="entry name" value="DD-peptidase/beta-lactamase superfamily"/>
    <property type="match status" value="1"/>
</dbReference>
<dbReference type="InterPro" id="IPR012338">
    <property type="entry name" value="Beta-lactam/transpept-like"/>
</dbReference>
<evidence type="ECO:0000313" key="6">
    <source>
        <dbReference type="Proteomes" id="UP001597319"/>
    </source>
</evidence>
<proteinExistence type="predicted"/>
<dbReference type="GO" id="GO:0016787">
    <property type="term" value="F:hydrolase activity"/>
    <property type="evidence" value="ECO:0007669"/>
    <property type="project" value="UniProtKB-KW"/>
</dbReference>
<evidence type="ECO:0000259" key="4">
    <source>
        <dbReference type="Pfam" id="PF00144"/>
    </source>
</evidence>
<evidence type="ECO:0000256" key="2">
    <source>
        <dbReference type="ARBA" id="ARBA00023136"/>
    </source>
</evidence>
<dbReference type="RefSeq" id="WP_378289333.1">
    <property type="nucleotide sequence ID" value="NZ_JBHULE010000002.1"/>
</dbReference>